<dbReference type="GeneID" id="85312796"/>
<reference evidence="2" key="1">
    <citation type="submission" date="2023-06" db="EMBL/GenBank/DDBJ databases">
        <title>Genome-scale phylogeny and comparative genomics of the fungal order Sordariales.</title>
        <authorList>
            <consortium name="Lawrence Berkeley National Laboratory"/>
            <person name="Hensen N."/>
            <person name="Bonometti L."/>
            <person name="Westerberg I."/>
            <person name="Brannstrom I.O."/>
            <person name="Guillou S."/>
            <person name="Cros-Aarteil S."/>
            <person name="Calhoun S."/>
            <person name="Haridas S."/>
            <person name="Kuo A."/>
            <person name="Mondo S."/>
            <person name="Pangilinan J."/>
            <person name="Riley R."/>
            <person name="Labutti K."/>
            <person name="Andreopoulos B."/>
            <person name="Lipzen A."/>
            <person name="Chen C."/>
            <person name="Yanf M."/>
            <person name="Daum C."/>
            <person name="Ng V."/>
            <person name="Clum A."/>
            <person name="Steindorff A."/>
            <person name="Ohm R."/>
            <person name="Martin F."/>
            <person name="Silar P."/>
            <person name="Natvig D."/>
            <person name="Lalanne C."/>
            <person name="Gautier V."/>
            <person name="Ament-Velasquez S.L."/>
            <person name="Kruys A."/>
            <person name="Hutchinson M.I."/>
            <person name="Powell A.J."/>
            <person name="Barry K."/>
            <person name="Miller A.N."/>
            <person name="Grigoriev I.V."/>
            <person name="Debuchy R."/>
            <person name="Gladieux P."/>
            <person name="Thoren M.H."/>
            <person name="Johannesson H."/>
        </authorList>
    </citation>
    <scope>NUCLEOTIDE SEQUENCE</scope>
    <source>
        <strain evidence="2">8032-3</strain>
    </source>
</reference>
<sequence length="303" mass="33495">MPENLRVDMFHFSIEEEMTIAREPRSSSRKHRSGKKPKSSGGREPHAMISHTNSTLDDLMSNIHLDERIQDGPYSSADLYDLGTAASSTQQSGFTLRDSSEDWPPSTGYDPASGWPPSTGYDPASGSGWSHGASAQLQSQDEEENWSDQKQAHKPLSTKSKKGSLGPHSSSVRQRGTARNSGFLAEEPALEEYTARWEQDGYESRTPQLSRDGKTRSGRQPAHKNHSTTSRSNRKELHSSSVKQPKTARYSDTPLEASTPYPYYDPDYPDYPDSAHDTGTLGPGVENERPSDPPRPPRLDPPA</sequence>
<evidence type="ECO:0000313" key="2">
    <source>
        <dbReference type="EMBL" id="KAK1772041.1"/>
    </source>
</evidence>
<gene>
    <name evidence="2" type="ORF">QBC33DRAFT_555201</name>
</gene>
<feature type="region of interest" description="Disordered" evidence="1">
    <location>
        <begin position="73"/>
        <end position="303"/>
    </location>
</feature>
<feature type="compositionally biased region" description="Polar residues" evidence="1">
    <location>
        <begin position="167"/>
        <end position="180"/>
    </location>
</feature>
<comment type="caution">
    <text evidence="2">The sequence shown here is derived from an EMBL/GenBank/DDBJ whole genome shotgun (WGS) entry which is preliminary data.</text>
</comment>
<name>A0AAJ0CCY4_9PEZI</name>
<feature type="compositionally biased region" description="Low complexity" evidence="1">
    <location>
        <begin position="124"/>
        <end position="135"/>
    </location>
</feature>
<dbReference type="AlphaFoldDB" id="A0AAJ0CCY4"/>
<protein>
    <submittedName>
        <fullName evidence="2">Uncharacterized protein</fullName>
    </submittedName>
</protein>
<evidence type="ECO:0000256" key="1">
    <source>
        <dbReference type="SAM" id="MobiDB-lite"/>
    </source>
</evidence>
<feature type="compositionally biased region" description="Basic residues" evidence="1">
    <location>
        <begin position="27"/>
        <end position="38"/>
    </location>
</feature>
<accession>A0AAJ0CCY4</accession>
<feature type="region of interest" description="Disordered" evidence="1">
    <location>
        <begin position="16"/>
        <end position="55"/>
    </location>
</feature>
<dbReference type="RefSeq" id="XP_060288254.1">
    <property type="nucleotide sequence ID" value="XM_060429609.1"/>
</dbReference>
<dbReference type="EMBL" id="MU838998">
    <property type="protein sequence ID" value="KAK1772041.1"/>
    <property type="molecule type" value="Genomic_DNA"/>
</dbReference>
<feature type="compositionally biased region" description="Basic and acidic residues" evidence="1">
    <location>
        <begin position="193"/>
        <end position="203"/>
    </location>
</feature>
<keyword evidence="3" id="KW-1185">Reference proteome</keyword>
<evidence type="ECO:0000313" key="3">
    <source>
        <dbReference type="Proteomes" id="UP001244011"/>
    </source>
</evidence>
<feature type="compositionally biased region" description="Basic and acidic residues" evidence="1">
    <location>
        <begin position="286"/>
        <end position="303"/>
    </location>
</feature>
<dbReference type="Proteomes" id="UP001244011">
    <property type="component" value="Unassembled WGS sequence"/>
</dbReference>
<organism evidence="2 3">
    <name type="scientific">Phialemonium atrogriseum</name>
    <dbReference type="NCBI Taxonomy" id="1093897"/>
    <lineage>
        <taxon>Eukaryota</taxon>
        <taxon>Fungi</taxon>
        <taxon>Dikarya</taxon>
        <taxon>Ascomycota</taxon>
        <taxon>Pezizomycotina</taxon>
        <taxon>Sordariomycetes</taxon>
        <taxon>Sordariomycetidae</taxon>
        <taxon>Cephalothecales</taxon>
        <taxon>Cephalothecaceae</taxon>
        <taxon>Phialemonium</taxon>
    </lineage>
</organism>
<proteinExistence type="predicted"/>
<feature type="compositionally biased region" description="Polar residues" evidence="1">
    <location>
        <begin position="85"/>
        <end position="94"/>
    </location>
</feature>